<dbReference type="Proteomes" id="UP000237271">
    <property type="component" value="Unassembled WGS sequence"/>
</dbReference>
<dbReference type="PANTHER" id="PTHR12205">
    <property type="entry name" value="CENTROMERE/KINETOCHORE PROTEIN ZW10"/>
    <property type="match status" value="1"/>
</dbReference>
<dbReference type="OrthoDB" id="534815at2759"/>
<evidence type="ECO:0008006" key="3">
    <source>
        <dbReference type="Google" id="ProtNLM"/>
    </source>
</evidence>
<dbReference type="GO" id="GO:0007094">
    <property type="term" value="P:mitotic spindle assembly checkpoint signaling"/>
    <property type="evidence" value="ECO:0007669"/>
    <property type="project" value="TreeGrafter"/>
</dbReference>
<gene>
    <name evidence="1" type="ORF">PHPALM_29355</name>
</gene>
<protein>
    <recommendedName>
        <fullName evidence="3">Centromere/kinetochore protein</fullName>
    </recommendedName>
</protein>
<evidence type="ECO:0000313" key="2">
    <source>
        <dbReference type="Proteomes" id="UP000237271"/>
    </source>
</evidence>
<dbReference type="EMBL" id="NCKW01015886">
    <property type="protein sequence ID" value="POM61607.1"/>
    <property type="molecule type" value="Genomic_DNA"/>
</dbReference>
<name>A0A2P4X7S3_9STRA</name>
<sequence length="393" mass="43566">MASLDTLTRKLEETHEEIVQVRGEVVEALRSFYASSSAISIDAAIEIAAKWGAGQSFPMEGDATDASGLQEKMKSLNGALLDAVDRLQLDESGEMAPEAQLLLAFTQRDKLRKQVQQSKAVLALIEQLTEIDRVLGDVDEAINHQRFVAAAGGVAEVERLLTQLAEAEKGENSRDDKKIIRVVQLQLLNKKNRLLNQLTRYFECTTVWKDNALKVTVGVVENEFESTKLSMKERRSDFWKACDVLDIVTPKLKDIAKAISQHLIKPMLLARRGSVQQSRDDTGVTLEFVMQNVNGEVVSVEKLFAGNAELMNQLGEFMWKIPGNLEAQLMNLLQDKIPQEATALDAYREVLMTAIASLENTLVTIGFSACGNSQLRGFVDQLNQCVAVTLKKT</sequence>
<dbReference type="PANTHER" id="PTHR12205:SF0">
    <property type="entry name" value="CENTROMERE_KINETOCHORE PROTEIN ZW10 HOMOLOG"/>
    <property type="match status" value="1"/>
</dbReference>
<dbReference type="InterPro" id="IPR042561">
    <property type="entry name" value="Exo84_C_1"/>
</dbReference>
<comment type="caution">
    <text evidence="1">The sequence shown here is derived from an EMBL/GenBank/DDBJ whole genome shotgun (WGS) entry which is preliminary data.</text>
</comment>
<dbReference type="GO" id="GO:1990423">
    <property type="term" value="C:RZZ complex"/>
    <property type="evidence" value="ECO:0007669"/>
    <property type="project" value="TreeGrafter"/>
</dbReference>
<proteinExistence type="predicted"/>
<reference evidence="1 2" key="1">
    <citation type="journal article" date="2017" name="Genome Biol. Evol.">
        <title>Phytophthora megakarya and P. palmivora, closely related causal agents of cacao black pod rot, underwent increases in genome sizes and gene numbers by different mechanisms.</title>
        <authorList>
            <person name="Ali S.S."/>
            <person name="Shao J."/>
            <person name="Lary D.J."/>
            <person name="Kronmiller B."/>
            <person name="Shen D."/>
            <person name="Strem M.D."/>
            <person name="Amoako-Attah I."/>
            <person name="Akrofi A.Y."/>
            <person name="Begoude B.A."/>
            <person name="Ten Hoopen G.M."/>
            <person name="Coulibaly K."/>
            <person name="Kebe B.I."/>
            <person name="Melnick R.L."/>
            <person name="Guiltinan M.J."/>
            <person name="Tyler B.M."/>
            <person name="Meinhardt L.W."/>
            <person name="Bailey B.A."/>
        </authorList>
    </citation>
    <scope>NUCLEOTIDE SEQUENCE [LARGE SCALE GENOMIC DNA]</scope>
    <source>
        <strain evidence="2">sbr112.9</strain>
    </source>
</reference>
<evidence type="ECO:0000313" key="1">
    <source>
        <dbReference type="EMBL" id="POM61607.1"/>
    </source>
</evidence>
<keyword evidence="2" id="KW-1185">Reference proteome</keyword>
<dbReference type="Gene3D" id="1.20.58.1210">
    <property type="entry name" value="Exo84p, N-terminal helical domain"/>
    <property type="match status" value="1"/>
</dbReference>
<dbReference type="AlphaFoldDB" id="A0A2P4X7S3"/>
<dbReference type="GO" id="GO:0006888">
    <property type="term" value="P:endoplasmic reticulum to Golgi vesicle-mediated transport"/>
    <property type="evidence" value="ECO:0007669"/>
    <property type="project" value="TreeGrafter"/>
</dbReference>
<organism evidence="1 2">
    <name type="scientific">Phytophthora palmivora</name>
    <dbReference type="NCBI Taxonomy" id="4796"/>
    <lineage>
        <taxon>Eukaryota</taxon>
        <taxon>Sar</taxon>
        <taxon>Stramenopiles</taxon>
        <taxon>Oomycota</taxon>
        <taxon>Peronosporomycetes</taxon>
        <taxon>Peronosporales</taxon>
        <taxon>Peronosporaceae</taxon>
        <taxon>Phytophthora</taxon>
    </lineage>
</organism>
<accession>A0A2P4X7S3</accession>
<dbReference type="GO" id="GO:0005737">
    <property type="term" value="C:cytoplasm"/>
    <property type="evidence" value="ECO:0007669"/>
    <property type="project" value="GOC"/>
</dbReference>